<dbReference type="InterPro" id="IPR015946">
    <property type="entry name" value="KH_dom-like_a/b"/>
</dbReference>
<dbReference type="InterPro" id="IPR005662">
    <property type="entry name" value="GTPase_Era-like"/>
</dbReference>
<dbReference type="InterPro" id="IPR004044">
    <property type="entry name" value="KH_dom_type_2"/>
</dbReference>
<feature type="region of interest" description="G1" evidence="8">
    <location>
        <begin position="153"/>
        <end position="160"/>
    </location>
</feature>
<feature type="domain" description="KH type-2" evidence="11">
    <location>
        <begin position="354"/>
        <end position="430"/>
    </location>
</feature>
<dbReference type="FunFam" id="3.40.50.300:FF:001190">
    <property type="entry name" value="GTP-binding protein ERG"/>
    <property type="match status" value="1"/>
</dbReference>
<evidence type="ECO:0000256" key="1">
    <source>
        <dbReference type="ARBA" id="ARBA00007921"/>
    </source>
</evidence>
<comment type="similarity">
    <text evidence="1 8 9">Belongs to the TRAFAC class TrmE-Era-EngA-EngB-Septin-like GTPase superfamily. Era GTPase family.</text>
</comment>
<dbReference type="CDD" id="cd22534">
    <property type="entry name" value="KH-II_Era"/>
    <property type="match status" value="1"/>
</dbReference>
<feature type="domain" description="Era-type G" evidence="12">
    <location>
        <begin position="145"/>
        <end position="323"/>
    </location>
</feature>
<feature type="compositionally biased region" description="Acidic residues" evidence="10">
    <location>
        <begin position="104"/>
        <end position="113"/>
    </location>
</feature>
<sequence length="430" mass="48903">MRGLRALRALATAAPGRPNPHLYPPTTLSRFLSAQPEENDSESDHSNSIFDSSHYAIPNIDSSANTSSKTLPEPTWDEKYRERADRLVFGKETQKGKAKKLPEQQEEEDDEDDQRSRLLAKALLEAALEKPDDEDDEEVREEDQKSLAVGIIGAPNAGKSSLTNYMLGTKVSAVSRKTNTTTHEVLGVMTKGDTQICFFDTPGLMLTISGYPHKDIKARVESGWSGIPLYDLLMVVFDVHRHLTRPDTRVVKLIEHVGRRANPKQKRVLCMNKVDLVENKKDLLKAIEQFKDLPGYDRLFMISAMKGAGVKNLTQYLMEQAVKRPWDEDPLNMTEEVMKSISLEIVREKLLDHIHQEVPYAVEHRLMDWKELRDGSLRIEQHLITRKVSQRMILVGKNGSKIGRIGLEANEELRSIFKRQVHLILQVRVK</sequence>
<dbReference type="SUPFAM" id="SSF54814">
    <property type="entry name" value="Prokaryotic type KH domain (KH-domain type II)"/>
    <property type="match status" value="1"/>
</dbReference>
<feature type="compositionally biased region" description="Polar residues" evidence="10">
    <location>
        <begin position="60"/>
        <end position="70"/>
    </location>
</feature>
<dbReference type="PROSITE" id="PS50823">
    <property type="entry name" value="KH_TYPE_2"/>
    <property type="match status" value="1"/>
</dbReference>
<evidence type="ECO:0000256" key="8">
    <source>
        <dbReference type="PROSITE-ProRule" id="PRU01050"/>
    </source>
</evidence>
<protein>
    <recommendedName>
        <fullName evidence="6">GTP-binding protein ERG</fullName>
    </recommendedName>
</protein>
<evidence type="ECO:0000259" key="11">
    <source>
        <dbReference type="PROSITE" id="PS50823"/>
    </source>
</evidence>
<comment type="function">
    <text evidence="5">Has a crucial role in plant growth and development, possibly by influencing mitochondrial division.</text>
</comment>
<feature type="compositionally biased region" description="Basic and acidic residues" evidence="10">
    <location>
        <begin position="76"/>
        <end position="103"/>
    </location>
</feature>
<keyword evidence="2 8" id="KW-0547">Nucleotide-binding</keyword>
<proteinExistence type="inferred from homology"/>
<dbReference type="PANTHER" id="PTHR42698">
    <property type="entry name" value="GTPASE ERA"/>
    <property type="match status" value="1"/>
</dbReference>
<feature type="region of interest" description="Disordered" evidence="10">
    <location>
        <begin position="10"/>
        <end position="115"/>
    </location>
</feature>
<dbReference type="InterPro" id="IPR030388">
    <property type="entry name" value="G_ERA_dom"/>
</dbReference>
<dbReference type="InterPro" id="IPR005225">
    <property type="entry name" value="Small_GTP-bd"/>
</dbReference>
<accession>A0A2P2K7T4</accession>
<dbReference type="GO" id="GO:0000028">
    <property type="term" value="P:ribosomal small subunit assembly"/>
    <property type="evidence" value="ECO:0007669"/>
    <property type="project" value="TreeGrafter"/>
</dbReference>
<evidence type="ECO:0000259" key="12">
    <source>
        <dbReference type="PROSITE" id="PS51713"/>
    </source>
</evidence>
<feature type="region of interest" description="G3" evidence="8">
    <location>
        <begin position="200"/>
        <end position="203"/>
    </location>
</feature>
<evidence type="ECO:0000256" key="7">
    <source>
        <dbReference type="PROSITE-ProRule" id="PRU00118"/>
    </source>
</evidence>
<dbReference type="Gene3D" id="3.30.300.20">
    <property type="match status" value="1"/>
</dbReference>
<dbReference type="InterPro" id="IPR009019">
    <property type="entry name" value="KH_sf_prok-type"/>
</dbReference>
<evidence type="ECO:0000256" key="4">
    <source>
        <dbReference type="ARBA" id="ARBA00023134"/>
    </source>
</evidence>
<dbReference type="PROSITE" id="PS51713">
    <property type="entry name" value="G_ERA"/>
    <property type="match status" value="1"/>
</dbReference>
<evidence type="ECO:0000313" key="13">
    <source>
        <dbReference type="EMBL" id="MBX01814.1"/>
    </source>
</evidence>
<dbReference type="Pfam" id="PF07650">
    <property type="entry name" value="KH_2"/>
    <property type="match status" value="1"/>
</dbReference>
<dbReference type="Pfam" id="PF01926">
    <property type="entry name" value="MMR_HSR1"/>
    <property type="match status" value="1"/>
</dbReference>
<evidence type="ECO:0000256" key="10">
    <source>
        <dbReference type="SAM" id="MobiDB-lite"/>
    </source>
</evidence>
<dbReference type="NCBIfam" id="TIGR00231">
    <property type="entry name" value="small_GTP"/>
    <property type="match status" value="1"/>
</dbReference>
<dbReference type="InterPro" id="IPR027417">
    <property type="entry name" value="P-loop_NTPase"/>
</dbReference>
<dbReference type="PANTHER" id="PTHR42698:SF1">
    <property type="entry name" value="GTPASE ERA, MITOCHONDRIAL"/>
    <property type="match status" value="1"/>
</dbReference>
<evidence type="ECO:0000256" key="5">
    <source>
        <dbReference type="ARBA" id="ARBA00053141"/>
    </source>
</evidence>
<dbReference type="NCBIfam" id="TIGR00436">
    <property type="entry name" value="era"/>
    <property type="match status" value="1"/>
</dbReference>
<dbReference type="HAMAP" id="MF_00367">
    <property type="entry name" value="GTPase_Era"/>
    <property type="match status" value="1"/>
</dbReference>
<keyword evidence="4 8" id="KW-0342">GTP-binding</keyword>
<dbReference type="GO" id="GO:0005525">
    <property type="term" value="F:GTP binding"/>
    <property type="evidence" value="ECO:0007669"/>
    <property type="project" value="UniProtKB-UniRule"/>
</dbReference>
<keyword evidence="3 7" id="KW-0694">RNA-binding</keyword>
<feature type="region of interest" description="G5" evidence="8">
    <location>
        <begin position="302"/>
        <end position="304"/>
    </location>
</feature>
<name>A0A2P2K7T4_RHIMU</name>
<dbReference type="SUPFAM" id="SSF52540">
    <property type="entry name" value="P-loop containing nucleoside triphosphate hydrolases"/>
    <property type="match status" value="1"/>
</dbReference>
<dbReference type="CDD" id="cd04163">
    <property type="entry name" value="Era"/>
    <property type="match status" value="1"/>
</dbReference>
<dbReference type="GO" id="GO:0019843">
    <property type="term" value="F:rRNA binding"/>
    <property type="evidence" value="ECO:0007669"/>
    <property type="project" value="TreeGrafter"/>
</dbReference>
<evidence type="ECO:0000256" key="2">
    <source>
        <dbReference type="ARBA" id="ARBA00022741"/>
    </source>
</evidence>
<dbReference type="InterPro" id="IPR006073">
    <property type="entry name" value="GTP-bd"/>
</dbReference>
<evidence type="ECO:0000256" key="3">
    <source>
        <dbReference type="ARBA" id="ARBA00022884"/>
    </source>
</evidence>
<dbReference type="FunFam" id="3.30.300.20:FF:000017">
    <property type="entry name" value="GTP-binding protein ERG"/>
    <property type="match status" value="1"/>
</dbReference>
<evidence type="ECO:0000256" key="6">
    <source>
        <dbReference type="ARBA" id="ARBA00070040"/>
    </source>
</evidence>
<feature type="region of interest" description="G4" evidence="8">
    <location>
        <begin position="272"/>
        <end position="275"/>
    </location>
</feature>
<dbReference type="EMBL" id="GGEC01021330">
    <property type="protein sequence ID" value="MBX01814.1"/>
    <property type="molecule type" value="Transcribed_RNA"/>
</dbReference>
<dbReference type="AlphaFoldDB" id="A0A2P2K7T4"/>
<dbReference type="Gene3D" id="3.40.50.300">
    <property type="entry name" value="P-loop containing nucleotide triphosphate hydrolases"/>
    <property type="match status" value="1"/>
</dbReference>
<reference evidence="13" key="1">
    <citation type="submission" date="2018-02" db="EMBL/GenBank/DDBJ databases">
        <title>Rhizophora mucronata_Transcriptome.</title>
        <authorList>
            <person name="Meera S.P."/>
            <person name="Sreeshan A."/>
            <person name="Augustine A."/>
        </authorList>
    </citation>
    <scope>NUCLEOTIDE SEQUENCE</scope>
    <source>
        <tissue evidence="13">Leaf</tissue>
    </source>
</reference>
<evidence type="ECO:0000256" key="9">
    <source>
        <dbReference type="RuleBase" id="RU003761"/>
    </source>
</evidence>
<organism evidence="13">
    <name type="scientific">Rhizophora mucronata</name>
    <name type="common">Asiatic mangrove</name>
    <dbReference type="NCBI Taxonomy" id="61149"/>
    <lineage>
        <taxon>Eukaryota</taxon>
        <taxon>Viridiplantae</taxon>
        <taxon>Streptophyta</taxon>
        <taxon>Embryophyta</taxon>
        <taxon>Tracheophyta</taxon>
        <taxon>Spermatophyta</taxon>
        <taxon>Magnoliopsida</taxon>
        <taxon>eudicotyledons</taxon>
        <taxon>Gunneridae</taxon>
        <taxon>Pentapetalae</taxon>
        <taxon>rosids</taxon>
        <taxon>fabids</taxon>
        <taxon>Malpighiales</taxon>
        <taxon>Rhizophoraceae</taxon>
        <taxon>Rhizophora</taxon>
    </lineage>
</organism>
<dbReference type="GO" id="GO:0043024">
    <property type="term" value="F:ribosomal small subunit binding"/>
    <property type="evidence" value="ECO:0007669"/>
    <property type="project" value="TreeGrafter"/>
</dbReference>
<feature type="region of interest" description="G2" evidence="8">
    <location>
        <begin position="179"/>
        <end position="183"/>
    </location>
</feature>